<feature type="region of interest" description="Disordered" evidence="1">
    <location>
        <begin position="1"/>
        <end position="30"/>
    </location>
</feature>
<keyword evidence="4" id="KW-1185">Reference proteome</keyword>
<feature type="compositionally biased region" description="Basic and acidic residues" evidence="1">
    <location>
        <begin position="1"/>
        <end position="19"/>
    </location>
</feature>
<proteinExistence type="predicted"/>
<feature type="domain" description="Retrovirus-related Pol polyprotein from transposon TNT 1-94-like beta-barrel" evidence="2">
    <location>
        <begin position="50"/>
        <end position="102"/>
    </location>
</feature>
<dbReference type="Pfam" id="PF22936">
    <property type="entry name" value="Pol_BBD"/>
    <property type="match status" value="1"/>
</dbReference>
<feature type="region of interest" description="Disordered" evidence="1">
    <location>
        <begin position="104"/>
        <end position="143"/>
    </location>
</feature>
<sequence length="180" mass="19856">MKRDCPKLKRQGDEKRDNSSESANLVQNDNSDCSDGDMLLVSTSQFVDAWILDSGCSYHITPNRKWFTSYRSSNSSSVYLGDDRCCNIVGIGDVRIKMYDDGVGTTSGRTESIGRPHPTSGDPIAIESGGGSHQSSGGSTTDKMQSYNLARDRLRRTNVNPPSRLCYEDMVAFFTPHKGR</sequence>
<dbReference type="InterPro" id="IPR054722">
    <property type="entry name" value="PolX-like_BBD"/>
</dbReference>
<dbReference type="EMBL" id="JACGWO010000012">
    <property type="protein sequence ID" value="KAK4414014.1"/>
    <property type="molecule type" value="Genomic_DNA"/>
</dbReference>
<reference evidence="3" key="1">
    <citation type="submission" date="2020-06" db="EMBL/GenBank/DDBJ databases">
        <authorList>
            <person name="Li T."/>
            <person name="Hu X."/>
            <person name="Zhang T."/>
            <person name="Song X."/>
            <person name="Zhang H."/>
            <person name="Dai N."/>
            <person name="Sheng W."/>
            <person name="Hou X."/>
            <person name="Wei L."/>
        </authorList>
    </citation>
    <scope>NUCLEOTIDE SEQUENCE</scope>
    <source>
        <strain evidence="3">3651</strain>
        <tissue evidence="3">Leaf</tissue>
    </source>
</reference>
<dbReference type="Proteomes" id="UP001293254">
    <property type="component" value="Unassembled WGS sequence"/>
</dbReference>
<protein>
    <recommendedName>
        <fullName evidence="2">Retrovirus-related Pol polyprotein from transposon TNT 1-94-like beta-barrel domain-containing protein</fullName>
    </recommendedName>
</protein>
<evidence type="ECO:0000259" key="2">
    <source>
        <dbReference type="Pfam" id="PF22936"/>
    </source>
</evidence>
<accession>A0AAE1XM76</accession>
<comment type="caution">
    <text evidence="3">The sequence shown here is derived from an EMBL/GenBank/DDBJ whole genome shotgun (WGS) entry which is preliminary data.</text>
</comment>
<organism evidence="3 4">
    <name type="scientific">Sesamum alatum</name>
    <dbReference type="NCBI Taxonomy" id="300844"/>
    <lineage>
        <taxon>Eukaryota</taxon>
        <taxon>Viridiplantae</taxon>
        <taxon>Streptophyta</taxon>
        <taxon>Embryophyta</taxon>
        <taxon>Tracheophyta</taxon>
        <taxon>Spermatophyta</taxon>
        <taxon>Magnoliopsida</taxon>
        <taxon>eudicotyledons</taxon>
        <taxon>Gunneridae</taxon>
        <taxon>Pentapetalae</taxon>
        <taxon>asterids</taxon>
        <taxon>lamiids</taxon>
        <taxon>Lamiales</taxon>
        <taxon>Pedaliaceae</taxon>
        <taxon>Sesamum</taxon>
    </lineage>
</organism>
<gene>
    <name evidence="3" type="ORF">Salat_2814200</name>
</gene>
<name>A0AAE1XM76_9LAMI</name>
<reference evidence="3" key="2">
    <citation type="journal article" date="2024" name="Plant">
        <title>Genomic evolution and insights into agronomic trait innovations of Sesamum species.</title>
        <authorList>
            <person name="Miao H."/>
            <person name="Wang L."/>
            <person name="Qu L."/>
            <person name="Liu H."/>
            <person name="Sun Y."/>
            <person name="Le M."/>
            <person name="Wang Q."/>
            <person name="Wei S."/>
            <person name="Zheng Y."/>
            <person name="Lin W."/>
            <person name="Duan Y."/>
            <person name="Cao H."/>
            <person name="Xiong S."/>
            <person name="Wang X."/>
            <person name="Wei L."/>
            <person name="Li C."/>
            <person name="Ma Q."/>
            <person name="Ju M."/>
            <person name="Zhao R."/>
            <person name="Li G."/>
            <person name="Mu C."/>
            <person name="Tian Q."/>
            <person name="Mei H."/>
            <person name="Zhang T."/>
            <person name="Gao T."/>
            <person name="Zhang H."/>
        </authorList>
    </citation>
    <scope>NUCLEOTIDE SEQUENCE</scope>
    <source>
        <strain evidence="3">3651</strain>
    </source>
</reference>
<dbReference type="AlphaFoldDB" id="A0AAE1XM76"/>
<evidence type="ECO:0000313" key="4">
    <source>
        <dbReference type="Proteomes" id="UP001293254"/>
    </source>
</evidence>
<evidence type="ECO:0000256" key="1">
    <source>
        <dbReference type="SAM" id="MobiDB-lite"/>
    </source>
</evidence>
<feature type="compositionally biased region" description="Polar residues" evidence="1">
    <location>
        <begin position="20"/>
        <end position="30"/>
    </location>
</feature>
<evidence type="ECO:0000313" key="3">
    <source>
        <dbReference type="EMBL" id="KAK4414014.1"/>
    </source>
</evidence>